<evidence type="ECO:0000313" key="6">
    <source>
        <dbReference type="Proteomes" id="UP000027821"/>
    </source>
</evidence>
<dbReference type="InterPro" id="IPR041700">
    <property type="entry name" value="OMP_b-brl_3"/>
</dbReference>
<feature type="domain" description="Outer membrane protein beta-barrel" evidence="4">
    <location>
        <begin position="380"/>
        <end position="778"/>
    </location>
</feature>
<keyword evidence="3" id="KW-0998">Cell outer membrane</keyword>
<sequence>MKSKLMLKFMIMVFPFITLTLENLTAQIQHRYRIVDEHGNSIESAIVRIFEMPDSTLVQTLVTDTSGVVNLELLVGLKYWVAFSRIGFKNTSLFIDGAVQKPQDVILIYDDSHLLAEVEVFANRPLVRKTADRVIVDIGRSPLAQGRNGYESLSLLPGVIVSTDDDIRIGAKSGARVMIGNRLLRLSGEELRNYLQALRAEDISSIEVIARPPASFDAEGSGGIIKINMRRNTNSGYNGTVSTNFSHGRYSRFSGAATSSVRTEKLEAQASLNIPHSVNYRQTDIGRSQWNSSERFESSSFYRSGNAAFNYRMGLNFYPGKNHTLGLEASGSFLNEKVKAMSADGTFASSGTVDSIMRYSNFPDTREKGLFDLGLNYRWDVDSAGGALELLGNHYSSKSERTTYYSSNFYDTQGSMLRSILRYSDLGTNMDISTIQGDFSKNIVQFVTLRTGAKFSRVGTRGDNCYKNFDGEGEWQPDSILSNGLSYSEKVYAGYASATLTMASTEIQAGLRVERTDMKTRSLGDNQEFGNLYTNFFPSVFLKQEITERQYISVNYTRRILRPPYQALNPYRILVNENTMSEGNPYLRPQLSHNFAFSYSPDPDFEITLSYDSQTDVFGDTELGSSLKTIVTTGNIAEAKDATLDIFWSKDFTQWWTSMNNLSGTYNRFRNDYFDRHAKFLFATTNNTFSVSPVFTFQFNGRLFTKGVDRYYTILMNSWVFDVGTMVRLMDRRLVMTMGVNDIFHRDGNRRLSMDNGTFQSITHSKWDTRRAYIGLTWQFRNDYRAVRGIKRSNQEEVNRTWN</sequence>
<dbReference type="GO" id="GO:0009279">
    <property type="term" value="C:cell outer membrane"/>
    <property type="evidence" value="ECO:0007669"/>
    <property type="project" value="UniProtKB-SubCell"/>
</dbReference>
<protein>
    <recommendedName>
        <fullName evidence="4">Outer membrane protein beta-barrel domain-containing protein</fullName>
    </recommendedName>
</protein>
<comment type="subcellular location">
    <subcellularLocation>
        <location evidence="1">Cell outer membrane</location>
    </subcellularLocation>
</comment>
<keyword evidence="2" id="KW-0472">Membrane</keyword>
<dbReference type="Gene3D" id="2.40.170.20">
    <property type="entry name" value="TonB-dependent receptor, beta-barrel domain"/>
    <property type="match status" value="1"/>
</dbReference>
<dbReference type="Proteomes" id="UP000027821">
    <property type="component" value="Unassembled WGS sequence"/>
</dbReference>
<dbReference type="SUPFAM" id="SSF49464">
    <property type="entry name" value="Carboxypeptidase regulatory domain-like"/>
    <property type="match status" value="1"/>
</dbReference>
<evidence type="ECO:0000256" key="1">
    <source>
        <dbReference type="ARBA" id="ARBA00004442"/>
    </source>
</evidence>
<dbReference type="SUPFAM" id="SSF56935">
    <property type="entry name" value="Porins"/>
    <property type="match status" value="1"/>
</dbReference>
<dbReference type="Pfam" id="PF14905">
    <property type="entry name" value="OMP_b-brl_3"/>
    <property type="match status" value="1"/>
</dbReference>
<keyword evidence="6" id="KW-1185">Reference proteome</keyword>
<evidence type="ECO:0000256" key="2">
    <source>
        <dbReference type="ARBA" id="ARBA00023136"/>
    </source>
</evidence>
<dbReference type="InterPro" id="IPR036942">
    <property type="entry name" value="Beta-barrel_TonB_sf"/>
</dbReference>
<accession>A0A074KVT4</accession>
<reference evidence="5 6" key="1">
    <citation type="submission" date="2014-04" db="EMBL/GenBank/DDBJ databases">
        <title>Characterization and application of a salt tolerant electro-active bacterium.</title>
        <authorList>
            <person name="Yang L."/>
            <person name="Wei S."/>
            <person name="Tay Q.X.M."/>
        </authorList>
    </citation>
    <scope>NUCLEOTIDE SEQUENCE [LARGE SCALE GENOMIC DNA]</scope>
    <source>
        <strain evidence="5 6">LY1</strain>
    </source>
</reference>
<dbReference type="AlphaFoldDB" id="A0A074KVT4"/>
<dbReference type="InterPro" id="IPR008969">
    <property type="entry name" value="CarboxyPept-like_regulatory"/>
</dbReference>
<comment type="caution">
    <text evidence="5">The sequence shown here is derived from an EMBL/GenBank/DDBJ whole genome shotgun (WGS) entry which is preliminary data.</text>
</comment>
<evidence type="ECO:0000313" key="5">
    <source>
        <dbReference type="EMBL" id="KEO73049.1"/>
    </source>
</evidence>
<evidence type="ECO:0000259" key="4">
    <source>
        <dbReference type="Pfam" id="PF14905"/>
    </source>
</evidence>
<dbReference type="PANTHER" id="PTHR40980:SF4">
    <property type="entry name" value="TONB-DEPENDENT RECEPTOR-LIKE BETA-BARREL DOMAIN-CONTAINING PROTEIN"/>
    <property type="match status" value="1"/>
</dbReference>
<organism evidence="5 6">
    <name type="scientific">Anditalea andensis</name>
    <dbReference type="NCBI Taxonomy" id="1048983"/>
    <lineage>
        <taxon>Bacteria</taxon>
        <taxon>Pseudomonadati</taxon>
        <taxon>Bacteroidota</taxon>
        <taxon>Cytophagia</taxon>
        <taxon>Cytophagales</taxon>
        <taxon>Cytophagaceae</taxon>
        <taxon>Anditalea</taxon>
    </lineage>
</organism>
<dbReference type="EMBL" id="JMIH01000023">
    <property type="protein sequence ID" value="KEO73049.1"/>
    <property type="molecule type" value="Genomic_DNA"/>
</dbReference>
<dbReference type="STRING" id="1048983.EL17_15675"/>
<gene>
    <name evidence="5" type="ORF">EL17_15675</name>
</gene>
<proteinExistence type="predicted"/>
<dbReference type="PANTHER" id="PTHR40980">
    <property type="entry name" value="PLUG DOMAIN-CONTAINING PROTEIN"/>
    <property type="match status" value="1"/>
</dbReference>
<dbReference type="eggNOG" id="COG4206">
    <property type="taxonomic scope" value="Bacteria"/>
</dbReference>
<evidence type="ECO:0000256" key="3">
    <source>
        <dbReference type="ARBA" id="ARBA00023237"/>
    </source>
</evidence>
<name>A0A074KVT4_9BACT</name>